<dbReference type="PROSITE" id="PS00223">
    <property type="entry name" value="ANNEXIN_1"/>
    <property type="match status" value="2"/>
</dbReference>
<dbReference type="InterPro" id="IPR001464">
    <property type="entry name" value="Annexin"/>
</dbReference>
<evidence type="ECO:0000256" key="5">
    <source>
        <dbReference type="SAM" id="MobiDB-lite"/>
    </source>
</evidence>
<dbReference type="Pfam" id="PF00191">
    <property type="entry name" value="Annexin"/>
    <property type="match status" value="3"/>
</dbReference>
<proteinExistence type="inferred from homology"/>
<feature type="compositionally biased region" description="Low complexity" evidence="5">
    <location>
        <begin position="45"/>
        <end position="68"/>
    </location>
</feature>
<evidence type="ECO:0000313" key="7">
    <source>
        <dbReference type="Proteomes" id="UP001217089"/>
    </source>
</evidence>
<feature type="region of interest" description="Disordered" evidence="5">
    <location>
        <begin position="136"/>
        <end position="226"/>
    </location>
</feature>
<feature type="compositionally biased region" description="Low complexity" evidence="5">
    <location>
        <begin position="169"/>
        <end position="179"/>
    </location>
</feature>
<feature type="region of interest" description="Disordered" evidence="5">
    <location>
        <begin position="18"/>
        <end position="68"/>
    </location>
</feature>
<feature type="compositionally biased region" description="Low complexity" evidence="5">
    <location>
        <begin position="136"/>
        <end position="148"/>
    </location>
</feature>
<feature type="compositionally biased region" description="Low complexity" evidence="5">
    <location>
        <begin position="106"/>
        <end position="124"/>
    </location>
</feature>
<evidence type="ECO:0000256" key="4">
    <source>
        <dbReference type="RuleBase" id="RU003540"/>
    </source>
</evidence>
<reference evidence="6 7" key="1">
    <citation type="submission" date="2022-12" db="EMBL/GenBank/DDBJ databases">
        <title>Chromosome-level genome of Tegillarca granosa.</title>
        <authorList>
            <person name="Kim J."/>
        </authorList>
    </citation>
    <scope>NUCLEOTIDE SEQUENCE [LARGE SCALE GENOMIC DNA]</scope>
    <source>
        <strain evidence="6">Teg-2019</strain>
        <tissue evidence="6">Adductor muscle</tissue>
    </source>
</reference>
<feature type="region of interest" description="Disordered" evidence="5">
    <location>
        <begin position="80"/>
        <end position="124"/>
    </location>
</feature>
<evidence type="ECO:0000313" key="6">
    <source>
        <dbReference type="EMBL" id="KAJ8318650.1"/>
    </source>
</evidence>
<comment type="domain">
    <text evidence="4">A pair of annexin repeats may form one binding site for calcium and phospholipid.</text>
</comment>
<dbReference type="EMBL" id="JARBDR010000214">
    <property type="protein sequence ID" value="KAJ8318650.1"/>
    <property type="molecule type" value="Genomic_DNA"/>
</dbReference>
<gene>
    <name evidence="6" type="ORF">KUTeg_003741</name>
</gene>
<keyword evidence="4" id="KW-0111">Calcium/phospholipid-binding</keyword>
<comment type="caution">
    <text evidence="6">The sequence shown here is derived from an EMBL/GenBank/DDBJ whole genome shotgun (WGS) entry which is preliminary data.</text>
</comment>
<dbReference type="PROSITE" id="PS51897">
    <property type="entry name" value="ANNEXIN_2"/>
    <property type="match status" value="3"/>
</dbReference>
<evidence type="ECO:0000256" key="1">
    <source>
        <dbReference type="ARBA" id="ARBA00007831"/>
    </source>
</evidence>
<dbReference type="PANTHER" id="PTHR10502">
    <property type="entry name" value="ANNEXIN"/>
    <property type="match status" value="1"/>
</dbReference>
<name>A0ABQ9FN00_TEGGR</name>
<keyword evidence="4" id="KW-0106">Calcium</keyword>
<feature type="compositionally biased region" description="Gly residues" evidence="5">
    <location>
        <begin position="210"/>
        <end position="221"/>
    </location>
</feature>
<sequence>MVLHNLVILNQGDQVIPQAGGYPQQGAPGGYPQPGYPQPGGPPGGYQAYPQTQQAPQPQIAMPTAESASAAAFGTAPGGMPYGTQPTQPGTIGFDMGGGSAPPPQGYGAPPQGYPAQAPQGYGAPAQVAMPQQGYNAAQPGYQGQAPGQGYGQTPAYNTPQPAPGGYGQAPAPAQYSGSAPGGYGAAPSAPGQPPARPQQPPYGQQQQQGYGGGYQQGGQMGQTAQSGTAATGYKIKETGTVKPYPNFNAESDSSILRKAMKGFGTDEKAIIDVLAFRSNEQRMQIKLMYKTMFGRDLINDLKSELSSRFEDCIIALMYKPDEYDALELKRAMRGIGTDEDALIEILCTRTSKQIQTINATYKTMFKKTLEQDLMSETSGHFKRLVVSMSAGGRQEHQAVDMNKAQQDAKRLYEAGEKRWGTDESAFNAILASQSFEQLRAVFDQYKTVSGKDIESAIKIRCVKSRSAYFAEKLYKSMKDDTSGDYRKVLMALVSQGGY</sequence>
<dbReference type="SUPFAM" id="SSF47874">
    <property type="entry name" value="Annexin"/>
    <property type="match status" value="1"/>
</dbReference>
<protein>
    <recommendedName>
        <fullName evidence="4">Annexin</fullName>
    </recommendedName>
</protein>
<comment type="similarity">
    <text evidence="1 4">Belongs to the annexin family.</text>
</comment>
<dbReference type="Proteomes" id="UP001217089">
    <property type="component" value="Unassembled WGS sequence"/>
</dbReference>
<dbReference type="InterPro" id="IPR018252">
    <property type="entry name" value="Annexin_repeat_CS"/>
</dbReference>
<keyword evidence="7" id="KW-1185">Reference proteome</keyword>
<evidence type="ECO:0000256" key="3">
    <source>
        <dbReference type="ARBA" id="ARBA00023216"/>
    </source>
</evidence>
<dbReference type="InterPro" id="IPR037104">
    <property type="entry name" value="Annexin_sf"/>
</dbReference>
<evidence type="ECO:0000256" key="2">
    <source>
        <dbReference type="ARBA" id="ARBA00022737"/>
    </source>
</evidence>
<dbReference type="PANTHER" id="PTHR10502:SF102">
    <property type="entry name" value="ANNEXIN B11"/>
    <property type="match status" value="1"/>
</dbReference>
<dbReference type="Gene3D" id="1.10.220.10">
    <property type="entry name" value="Annexin"/>
    <property type="match status" value="3"/>
</dbReference>
<keyword evidence="2 4" id="KW-0677">Repeat</keyword>
<dbReference type="InterPro" id="IPR018502">
    <property type="entry name" value="Annexin_repeat"/>
</dbReference>
<keyword evidence="3 4" id="KW-0041">Annexin</keyword>
<dbReference type="PRINTS" id="PR00196">
    <property type="entry name" value="ANNEXIN"/>
</dbReference>
<feature type="compositionally biased region" description="Pro residues" evidence="5">
    <location>
        <begin position="191"/>
        <end position="201"/>
    </location>
</feature>
<accession>A0ABQ9FN00</accession>
<organism evidence="6 7">
    <name type="scientific">Tegillarca granosa</name>
    <name type="common">Malaysian cockle</name>
    <name type="synonym">Anadara granosa</name>
    <dbReference type="NCBI Taxonomy" id="220873"/>
    <lineage>
        <taxon>Eukaryota</taxon>
        <taxon>Metazoa</taxon>
        <taxon>Spiralia</taxon>
        <taxon>Lophotrochozoa</taxon>
        <taxon>Mollusca</taxon>
        <taxon>Bivalvia</taxon>
        <taxon>Autobranchia</taxon>
        <taxon>Pteriomorphia</taxon>
        <taxon>Arcoida</taxon>
        <taxon>Arcoidea</taxon>
        <taxon>Arcidae</taxon>
        <taxon>Tegillarca</taxon>
    </lineage>
</organism>
<dbReference type="SMART" id="SM00335">
    <property type="entry name" value="ANX"/>
    <property type="match status" value="3"/>
</dbReference>